<dbReference type="Proteomes" id="UP000667802">
    <property type="component" value="Unassembled WGS sequence"/>
</dbReference>
<evidence type="ECO:0000313" key="2">
    <source>
        <dbReference type="EMBL" id="MDR9900613.1"/>
    </source>
</evidence>
<feature type="domain" description="IrrE N-terminal-like" evidence="1">
    <location>
        <begin position="82"/>
        <end position="184"/>
    </location>
</feature>
<dbReference type="Pfam" id="PF06114">
    <property type="entry name" value="Peptidase_M78"/>
    <property type="match status" value="1"/>
</dbReference>
<dbReference type="AlphaFoldDB" id="A0AAP5IHY4"/>
<sequence>MRKPDDSTLSISQNARIQQEAKRILEQSEALGRFPTPVSDIMGVAKITLVPEDVLSIGFVERLRIKAGAALKRAITKVLGLFDAREGLVFIDKSVNEAKQTFLKLHETGHAFLPWQRGIYAVVEDCEKTLDPNVADLFDREANVFATEVLFQLDSFINEAKNYSFGIKAPLSLRKKYGASVYAAVRQYVSKNDLACIVLVLNPPELVDGDGFRATLRRVVASPLFTKTFGNIDWPGYFTPDHEIGAMIPLGSKKMSRPREIKLVDRNGICHECISEAFNSTYNVFILIHAVRPLNKMVFII</sequence>
<proteinExistence type="predicted"/>
<keyword evidence="3" id="KW-1185">Reference proteome</keyword>
<dbReference type="EMBL" id="JAALHA020000037">
    <property type="protein sequence ID" value="MDR9900613.1"/>
    <property type="molecule type" value="Genomic_DNA"/>
</dbReference>
<dbReference type="RefSeq" id="WP_208341723.1">
    <property type="nucleotide sequence ID" value="NZ_CAWQFN010000023.1"/>
</dbReference>
<comment type="caution">
    <text evidence="2">The sequence shown here is derived from an EMBL/GenBank/DDBJ whole genome shotgun (WGS) entry which is preliminary data.</text>
</comment>
<dbReference type="Gene3D" id="1.10.10.2910">
    <property type="match status" value="1"/>
</dbReference>
<accession>A0AAP5IHY4</accession>
<protein>
    <submittedName>
        <fullName evidence="2">ImmA/IrrE family metallo-endopeptidase</fullName>
    </submittedName>
</protein>
<dbReference type="InterPro" id="IPR010359">
    <property type="entry name" value="IrrE_HExxH"/>
</dbReference>
<gene>
    <name evidence="2" type="ORF">G7B40_039680</name>
</gene>
<name>A0AAP5IHY4_9CYAN</name>
<evidence type="ECO:0000259" key="1">
    <source>
        <dbReference type="Pfam" id="PF06114"/>
    </source>
</evidence>
<organism evidence="2 3">
    <name type="scientific">Aetokthonos hydrillicola Thurmond2011</name>
    <dbReference type="NCBI Taxonomy" id="2712845"/>
    <lineage>
        <taxon>Bacteria</taxon>
        <taxon>Bacillati</taxon>
        <taxon>Cyanobacteriota</taxon>
        <taxon>Cyanophyceae</taxon>
        <taxon>Nostocales</taxon>
        <taxon>Hapalosiphonaceae</taxon>
        <taxon>Aetokthonos</taxon>
    </lineage>
</organism>
<reference evidence="3" key="1">
    <citation type="journal article" date="2021" name="Science">
        <title>Hunting the eagle killer: A cyanobacterial neurotoxin causes vacuolar myelinopathy.</title>
        <authorList>
            <person name="Breinlinger S."/>
            <person name="Phillips T.J."/>
            <person name="Haram B.N."/>
            <person name="Mares J."/>
            <person name="Martinez Yerena J.A."/>
            <person name="Hrouzek P."/>
            <person name="Sobotka R."/>
            <person name="Henderson W.M."/>
            <person name="Schmieder P."/>
            <person name="Williams S.M."/>
            <person name="Lauderdale J.D."/>
            <person name="Wilde H.D."/>
            <person name="Gerrin W."/>
            <person name="Kust A."/>
            <person name="Washington J.W."/>
            <person name="Wagner C."/>
            <person name="Geier B."/>
            <person name="Liebeke M."/>
            <person name="Enke H."/>
            <person name="Niedermeyer T.H.J."/>
            <person name="Wilde S.B."/>
        </authorList>
    </citation>
    <scope>NUCLEOTIDE SEQUENCE [LARGE SCALE GENOMIC DNA]</scope>
    <source>
        <strain evidence="3">Thurmond2011</strain>
    </source>
</reference>
<evidence type="ECO:0000313" key="3">
    <source>
        <dbReference type="Proteomes" id="UP000667802"/>
    </source>
</evidence>